<dbReference type="GO" id="GO:0005737">
    <property type="term" value="C:cytoplasm"/>
    <property type="evidence" value="ECO:0000318"/>
    <property type="project" value="GO_Central"/>
</dbReference>
<proteinExistence type="predicted"/>
<dbReference type="GO" id="GO:0016747">
    <property type="term" value="F:acyltransferase activity, transferring groups other than amino-acyl groups"/>
    <property type="evidence" value="ECO:0000318"/>
    <property type="project" value="GO_Central"/>
</dbReference>
<dbReference type="HOGENOM" id="CLU_121641_0_0_1"/>
<protein>
    <recommendedName>
        <fullName evidence="6">Transmembrane protein</fullName>
    </recommendedName>
</protein>
<reference evidence="4" key="3">
    <citation type="submission" date="2015-04" db="UniProtKB">
        <authorList>
            <consortium name="EnsemblPlants"/>
        </authorList>
    </citation>
    <scope>IDENTIFICATION</scope>
    <source>
        <strain evidence="4">cv. Jemalong A17</strain>
    </source>
</reference>
<keyword evidence="1" id="KW-0808">Transferase</keyword>
<name>G7L131_MEDTR</name>
<evidence type="ECO:0000256" key="1">
    <source>
        <dbReference type="ARBA" id="ARBA00022679"/>
    </source>
</evidence>
<sequence length="193" mass="22130">MKKIATLLVILSSLETLLHQNHSDGLSCSSSKDEKYGLLERLFHFTKEKILQLKSKVNTEIGTVKIYFLYALLAHLWCHVTRSKQLDLYVVRLKLKLGSYWRRVGIAKGASEMNKLIASHTNEKLKNHYESWLRRNPDFVRVASMTNNNVLAIGTSNPSFVLCIGHFYQINFGLTEVDRKDLFETNSKLKGSI</sequence>
<evidence type="ECO:0000256" key="2">
    <source>
        <dbReference type="SAM" id="SignalP"/>
    </source>
</evidence>
<accession>A0A0C3W3T2</accession>
<dbReference type="Proteomes" id="UP000002051">
    <property type="component" value="Unassembled WGS sequence"/>
</dbReference>
<reference evidence="3 5" key="1">
    <citation type="journal article" date="2011" name="Nature">
        <title>The Medicago genome provides insight into the evolution of rhizobial symbioses.</title>
        <authorList>
            <person name="Young N.D."/>
            <person name="Debelle F."/>
            <person name="Oldroyd G.E."/>
            <person name="Geurts R."/>
            <person name="Cannon S.B."/>
            <person name="Udvardi M.K."/>
            <person name="Benedito V.A."/>
            <person name="Mayer K.F."/>
            <person name="Gouzy J."/>
            <person name="Schoof H."/>
            <person name="Van de Peer Y."/>
            <person name="Proost S."/>
            <person name="Cook D.R."/>
            <person name="Meyers B.C."/>
            <person name="Spannagl M."/>
            <person name="Cheung F."/>
            <person name="De Mita S."/>
            <person name="Krishnakumar V."/>
            <person name="Gundlach H."/>
            <person name="Zhou S."/>
            <person name="Mudge J."/>
            <person name="Bharti A.K."/>
            <person name="Murray J.D."/>
            <person name="Naoumkina M.A."/>
            <person name="Rosen B."/>
            <person name="Silverstein K.A."/>
            <person name="Tang H."/>
            <person name="Rombauts S."/>
            <person name="Zhao P.X."/>
            <person name="Zhou P."/>
            <person name="Barbe V."/>
            <person name="Bardou P."/>
            <person name="Bechner M."/>
            <person name="Bellec A."/>
            <person name="Berger A."/>
            <person name="Berges H."/>
            <person name="Bidwell S."/>
            <person name="Bisseling T."/>
            <person name="Choisne N."/>
            <person name="Couloux A."/>
            <person name="Denny R."/>
            <person name="Deshpande S."/>
            <person name="Dai X."/>
            <person name="Doyle J.J."/>
            <person name="Dudez A.M."/>
            <person name="Farmer A.D."/>
            <person name="Fouteau S."/>
            <person name="Franken C."/>
            <person name="Gibelin C."/>
            <person name="Gish J."/>
            <person name="Goldstein S."/>
            <person name="Gonzalez A.J."/>
            <person name="Green P.J."/>
            <person name="Hallab A."/>
            <person name="Hartog M."/>
            <person name="Hua A."/>
            <person name="Humphray S.J."/>
            <person name="Jeong D.H."/>
            <person name="Jing Y."/>
            <person name="Jocker A."/>
            <person name="Kenton S.M."/>
            <person name="Kim D.J."/>
            <person name="Klee K."/>
            <person name="Lai H."/>
            <person name="Lang C."/>
            <person name="Lin S."/>
            <person name="Macmil S.L."/>
            <person name="Magdelenat G."/>
            <person name="Matthews L."/>
            <person name="McCorrison J."/>
            <person name="Monaghan E.L."/>
            <person name="Mun J.H."/>
            <person name="Najar F.Z."/>
            <person name="Nicholson C."/>
            <person name="Noirot C."/>
            <person name="O'Bleness M."/>
            <person name="Paule C.R."/>
            <person name="Poulain J."/>
            <person name="Prion F."/>
            <person name="Qin B."/>
            <person name="Qu C."/>
            <person name="Retzel E.F."/>
            <person name="Riddle C."/>
            <person name="Sallet E."/>
            <person name="Samain S."/>
            <person name="Samson N."/>
            <person name="Sanders I."/>
            <person name="Saurat O."/>
            <person name="Scarpelli C."/>
            <person name="Schiex T."/>
            <person name="Segurens B."/>
            <person name="Severin A.J."/>
            <person name="Sherrier D.J."/>
            <person name="Shi R."/>
            <person name="Sims S."/>
            <person name="Singer S.R."/>
            <person name="Sinharoy S."/>
            <person name="Sterck L."/>
            <person name="Viollet A."/>
            <person name="Wang B.B."/>
            <person name="Wang K."/>
            <person name="Wang M."/>
            <person name="Wang X."/>
            <person name="Warfsmann J."/>
            <person name="Weissenbach J."/>
            <person name="White D.D."/>
            <person name="White J.D."/>
            <person name="Wiley G.B."/>
            <person name="Wincker P."/>
            <person name="Xing Y."/>
            <person name="Yang L."/>
            <person name="Yao Z."/>
            <person name="Ying F."/>
            <person name="Zhai J."/>
            <person name="Zhou L."/>
            <person name="Zuber A."/>
            <person name="Denarie J."/>
            <person name="Dixon R.A."/>
            <person name="May G.D."/>
            <person name="Schwartz D.C."/>
            <person name="Rogers J."/>
            <person name="Quetier F."/>
            <person name="Town C.D."/>
            <person name="Roe B.A."/>
        </authorList>
    </citation>
    <scope>NUCLEOTIDE SEQUENCE [LARGE SCALE GENOMIC DNA]</scope>
    <source>
        <strain evidence="3">A17</strain>
        <strain evidence="4 5">cv. Jemalong A17</strain>
    </source>
</reference>
<evidence type="ECO:0000313" key="5">
    <source>
        <dbReference type="Proteomes" id="UP000002051"/>
    </source>
</evidence>
<dbReference type="AlphaFoldDB" id="G7L131"/>
<organism evidence="3 5">
    <name type="scientific">Medicago truncatula</name>
    <name type="common">Barrel medic</name>
    <name type="synonym">Medicago tribuloides</name>
    <dbReference type="NCBI Taxonomy" id="3880"/>
    <lineage>
        <taxon>Eukaryota</taxon>
        <taxon>Viridiplantae</taxon>
        <taxon>Streptophyta</taxon>
        <taxon>Embryophyta</taxon>
        <taxon>Tracheophyta</taxon>
        <taxon>Spermatophyta</taxon>
        <taxon>Magnoliopsida</taxon>
        <taxon>eudicotyledons</taxon>
        <taxon>Gunneridae</taxon>
        <taxon>Pentapetalae</taxon>
        <taxon>rosids</taxon>
        <taxon>fabids</taxon>
        <taxon>Fabales</taxon>
        <taxon>Fabaceae</taxon>
        <taxon>Papilionoideae</taxon>
        <taxon>50 kb inversion clade</taxon>
        <taxon>NPAAA clade</taxon>
        <taxon>Hologalegina</taxon>
        <taxon>IRL clade</taxon>
        <taxon>Trifolieae</taxon>
        <taxon>Medicago</taxon>
    </lineage>
</organism>
<dbReference type="EMBL" id="CM001223">
    <property type="protein sequence ID" value="AES78281.2"/>
    <property type="molecule type" value="Genomic_DNA"/>
</dbReference>
<evidence type="ECO:0000313" key="3">
    <source>
        <dbReference type="EMBL" id="AES78281.2"/>
    </source>
</evidence>
<reference evidence="3 5" key="2">
    <citation type="journal article" date="2014" name="BMC Genomics">
        <title>An improved genome release (version Mt4.0) for the model legume Medicago truncatula.</title>
        <authorList>
            <person name="Tang H."/>
            <person name="Krishnakumar V."/>
            <person name="Bidwell S."/>
            <person name="Rosen B."/>
            <person name="Chan A."/>
            <person name="Zhou S."/>
            <person name="Gentzbittel L."/>
            <person name="Childs K.L."/>
            <person name="Yandell M."/>
            <person name="Gundlach H."/>
            <person name="Mayer K.F."/>
            <person name="Schwartz D.C."/>
            <person name="Town C.D."/>
        </authorList>
    </citation>
    <scope>GENOME REANNOTATION</scope>
    <source>
        <strain evidence="4 5">cv. Jemalong A17</strain>
    </source>
</reference>
<dbReference type="EnsemblPlants" id="AES78281">
    <property type="protein sequence ID" value="AES78281"/>
    <property type="gene ID" value="MTR_7g026800"/>
</dbReference>
<evidence type="ECO:0000313" key="4">
    <source>
        <dbReference type="EnsemblPlants" id="AES78281"/>
    </source>
</evidence>
<evidence type="ECO:0008006" key="6">
    <source>
        <dbReference type="Google" id="ProtNLM"/>
    </source>
</evidence>
<dbReference type="Gene3D" id="3.30.559.10">
    <property type="entry name" value="Chloramphenicol acetyltransferase-like domain"/>
    <property type="match status" value="1"/>
</dbReference>
<keyword evidence="5" id="KW-1185">Reference proteome</keyword>
<feature type="chain" id="PRO_5014573968" description="Transmembrane protein" evidence="2">
    <location>
        <begin position="20"/>
        <end position="193"/>
    </location>
</feature>
<dbReference type="InterPro" id="IPR023213">
    <property type="entry name" value="CAT-like_dom_sf"/>
</dbReference>
<keyword evidence="2" id="KW-0732">Signal</keyword>
<dbReference type="InterPro" id="IPR051283">
    <property type="entry name" value="Sec_Metabolite_Acyltrans"/>
</dbReference>
<dbReference type="PANTHER" id="PTHR31896">
    <property type="entry name" value="FAMILY REGULATORY PROTEIN, PUTATIVE (AFU_ORTHOLOGUE AFUA_3G14730)-RELATED"/>
    <property type="match status" value="1"/>
</dbReference>
<accession>G7L131</accession>
<feature type="signal peptide" evidence="2">
    <location>
        <begin position="1"/>
        <end position="19"/>
    </location>
</feature>
<dbReference type="PANTHER" id="PTHR31896:SF43">
    <property type="entry name" value="PROTEIN ENHANCED PSEUDOMONAS SUSCEPTIBILITY 1"/>
    <property type="match status" value="1"/>
</dbReference>
<gene>
    <name evidence="3" type="ordered locus">MTR_7g026800</name>
</gene>
<dbReference type="PaxDb" id="3880-AES78281"/>